<evidence type="ECO:0000256" key="5">
    <source>
        <dbReference type="ARBA" id="ARBA00023125"/>
    </source>
</evidence>
<dbReference type="SMART" id="SM01232">
    <property type="entry name" value="H2TH"/>
    <property type="match status" value="1"/>
</dbReference>
<dbReference type="CDD" id="cd08976">
    <property type="entry name" value="BaFpgNei_N_4"/>
    <property type="match status" value="1"/>
</dbReference>
<name>Q1AV33_RUBXD</name>
<keyword evidence="6" id="KW-0234">DNA repair</keyword>
<keyword evidence="5" id="KW-0238">DNA-binding</keyword>
<feature type="domain" description="Formamidopyrimidine-DNA glycosylase catalytic" evidence="10">
    <location>
        <begin position="2"/>
        <end position="115"/>
    </location>
</feature>
<protein>
    <submittedName>
        <fullName evidence="11">DNA-formamidopyrimidine glycosylase</fullName>
        <ecNumber evidence="11">3.2.2.23</ecNumber>
    </submittedName>
</protein>
<dbReference type="GO" id="GO:0003906">
    <property type="term" value="F:DNA-(apurinic or apyrimidinic site) endonuclease activity"/>
    <property type="evidence" value="ECO:0007669"/>
    <property type="project" value="InterPro"/>
</dbReference>
<dbReference type="PANTHER" id="PTHR22993:SF9">
    <property type="entry name" value="FORMAMIDOPYRIMIDINE-DNA GLYCOSYLASE"/>
    <property type="match status" value="1"/>
</dbReference>
<gene>
    <name evidence="11" type="ordered locus">Rxyl_1786</name>
</gene>
<dbReference type="EMBL" id="CP000386">
    <property type="protein sequence ID" value="ABG04745.1"/>
    <property type="molecule type" value="Genomic_DNA"/>
</dbReference>
<keyword evidence="12" id="KW-1185">Reference proteome</keyword>
<comment type="catalytic activity">
    <reaction evidence="1">
        <text>Hydrolysis of DNA containing ring-opened 7-methylguanine residues, releasing 2,6-diamino-4-hydroxy-5-(N-methyl)formamidopyrimidine.</text>
        <dbReference type="EC" id="3.2.2.23"/>
    </reaction>
</comment>
<dbReference type="HOGENOM" id="CLU_038423_1_2_11"/>
<dbReference type="SUPFAM" id="SSF46946">
    <property type="entry name" value="S13-like H2TH domain"/>
    <property type="match status" value="1"/>
</dbReference>
<keyword evidence="3" id="KW-0227">DNA damage</keyword>
<dbReference type="SUPFAM" id="SSF81624">
    <property type="entry name" value="N-terminal domain of MutM-like DNA repair proteins"/>
    <property type="match status" value="1"/>
</dbReference>
<dbReference type="GO" id="GO:0008270">
    <property type="term" value="F:zinc ion binding"/>
    <property type="evidence" value="ECO:0007669"/>
    <property type="project" value="InterPro"/>
</dbReference>
<evidence type="ECO:0000256" key="3">
    <source>
        <dbReference type="ARBA" id="ARBA00022763"/>
    </source>
</evidence>
<reference evidence="11 12" key="1">
    <citation type="submission" date="2006-06" db="EMBL/GenBank/DDBJ databases">
        <title>Complete sequence of Rubrobacter xylanophilus DSM 9941.</title>
        <authorList>
            <consortium name="US DOE Joint Genome Institute"/>
            <person name="Copeland A."/>
            <person name="Lucas S."/>
            <person name="Lapidus A."/>
            <person name="Barry K."/>
            <person name="Detter J.C."/>
            <person name="Glavina del Rio T."/>
            <person name="Hammon N."/>
            <person name="Israni S."/>
            <person name="Dalin E."/>
            <person name="Tice H."/>
            <person name="Pitluck S."/>
            <person name="Munk A.C."/>
            <person name="Brettin T."/>
            <person name="Bruce D."/>
            <person name="Han C."/>
            <person name="Tapia R."/>
            <person name="Gilna P."/>
            <person name="Schmutz J."/>
            <person name="Larimer F."/>
            <person name="Land M."/>
            <person name="Hauser L."/>
            <person name="Kyrpides N."/>
            <person name="Lykidis A."/>
            <person name="da Costa M.S."/>
            <person name="Rainey F.A."/>
            <person name="Empadinhas N."/>
            <person name="Jolivet E."/>
            <person name="Battista J.R."/>
            <person name="Richardson P."/>
        </authorList>
    </citation>
    <scope>NUCLEOTIDE SEQUENCE [LARGE SCALE GENOMIC DNA]</scope>
    <source>
        <strain evidence="12">DSM 9941 / NBRC 16129 / PRD-1</strain>
    </source>
</reference>
<evidence type="ECO:0000313" key="12">
    <source>
        <dbReference type="Proteomes" id="UP000006637"/>
    </source>
</evidence>
<proteinExistence type="inferred from homology"/>
<dbReference type="PhylomeDB" id="Q1AV33"/>
<keyword evidence="4 11" id="KW-0378">Hydrolase</keyword>
<dbReference type="PANTHER" id="PTHR22993">
    <property type="entry name" value="FORMAMIDOPYRIMIDINE-DNA GLYCOSYLASE"/>
    <property type="match status" value="1"/>
</dbReference>
<keyword evidence="7" id="KW-0456">Lyase</keyword>
<dbReference type="RefSeq" id="WP_011564762.1">
    <property type="nucleotide sequence ID" value="NC_008148.1"/>
</dbReference>
<dbReference type="PROSITE" id="PS51068">
    <property type="entry name" value="FPG_CAT"/>
    <property type="match status" value="1"/>
</dbReference>
<dbReference type="SMART" id="SM00898">
    <property type="entry name" value="Fapy_DNA_glyco"/>
    <property type="match status" value="1"/>
</dbReference>
<organism evidence="11 12">
    <name type="scientific">Rubrobacter xylanophilus (strain DSM 9941 / JCM 11954 / NBRC 16129 / PRD-1)</name>
    <dbReference type="NCBI Taxonomy" id="266117"/>
    <lineage>
        <taxon>Bacteria</taxon>
        <taxon>Bacillati</taxon>
        <taxon>Actinomycetota</taxon>
        <taxon>Rubrobacteria</taxon>
        <taxon>Rubrobacterales</taxon>
        <taxon>Rubrobacteraceae</taxon>
        <taxon>Rubrobacter</taxon>
    </lineage>
</organism>
<evidence type="ECO:0000256" key="4">
    <source>
        <dbReference type="ARBA" id="ARBA00022801"/>
    </source>
</evidence>
<dbReference type="InterPro" id="IPR015886">
    <property type="entry name" value="H2TH_FPG"/>
</dbReference>
<dbReference type="Pfam" id="PF01149">
    <property type="entry name" value="Fapy_DNA_glyco"/>
    <property type="match status" value="1"/>
</dbReference>
<accession>Q1AV33</accession>
<evidence type="ECO:0000313" key="11">
    <source>
        <dbReference type="EMBL" id="ABG04745.1"/>
    </source>
</evidence>
<dbReference type="InterPro" id="IPR035937">
    <property type="entry name" value="FPG_N"/>
</dbReference>
<keyword evidence="8" id="KW-0511">Multifunctional enzyme</keyword>
<evidence type="ECO:0000256" key="6">
    <source>
        <dbReference type="ARBA" id="ARBA00023204"/>
    </source>
</evidence>
<dbReference type="InterPro" id="IPR012319">
    <property type="entry name" value="FPG_cat"/>
</dbReference>
<dbReference type="InterPro" id="IPR010979">
    <property type="entry name" value="Ribosomal_uS13-like_H2TH"/>
</dbReference>
<dbReference type="eggNOG" id="COG0266">
    <property type="taxonomic scope" value="Bacteria"/>
</dbReference>
<dbReference type="Gene3D" id="1.10.8.50">
    <property type="match status" value="1"/>
</dbReference>
<dbReference type="GO" id="GO:0008534">
    <property type="term" value="F:oxidized purine nucleobase lesion DNA N-glycosylase activity"/>
    <property type="evidence" value="ECO:0007669"/>
    <property type="project" value="UniProtKB-EC"/>
</dbReference>
<dbReference type="Proteomes" id="UP000006637">
    <property type="component" value="Chromosome"/>
</dbReference>
<dbReference type="GO" id="GO:0006284">
    <property type="term" value="P:base-excision repair"/>
    <property type="evidence" value="ECO:0007669"/>
    <property type="project" value="InterPro"/>
</dbReference>
<evidence type="ECO:0000256" key="9">
    <source>
        <dbReference type="ARBA" id="ARBA00023295"/>
    </source>
</evidence>
<dbReference type="STRING" id="266117.Rxyl_1786"/>
<sequence length="265" mass="29289">MPELPDVEVLKGRLERTSLGRRISRVEVRDGRVVGEVSARGLREALEGRSLRRVHRHGKNLFAGVEGGGWVLMHFGMAGGLSHLPGTEEEPPHVRLLLGFDGGDRLAFTDRRALGRVHPIRDPESFVREKGLGPDALRVDYPSFRERLGGRRGAVKSVLMNQGVVAGLGNIYSDEVLFRARLHPRTGADRLGEEDIRRLFEATGGVLQTAIDRGADPEALPGSFLLPRRREGARCPRGNGEIRRLRIAGRTAYYCPACQPGRRES</sequence>
<dbReference type="OrthoDB" id="9800855at2"/>
<evidence type="ECO:0000256" key="1">
    <source>
        <dbReference type="ARBA" id="ARBA00001668"/>
    </source>
</evidence>
<dbReference type="SUPFAM" id="SSF57716">
    <property type="entry name" value="Glucocorticoid receptor-like (DNA-binding domain)"/>
    <property type="match status" value="1"/>
</dbReference>
<dbReference type="GO" id="GO:0003684">
    <property type="term" value="F:damaged DNA binding"/>
    <property type="evidence" value="ECO:0007669"/>
    <property type="project" value="InterPro"/>
</dbReference>
<evidence type="ECO:0000256" key="2">
    <source>
        <dbReference type="ARBA" id="ARBA00009409"/>
    </source>
</evidence>
<dbReference type="Gene3D" id="3.20.190.10">
    <property type="entry name" value="MutM-like, N-terminal"/>
    <property type="match status" value="1"/>
</dbReference>
<dbReference type="GO" id="GO:0016829">
    <property type="term" value="F:lyase activity"/>
    <property type="evidence" value="ECO:0007669"/>
    <property type="project" value="UniProtKB-KW"/>
</dbReference>
<comment type="similarity">
    <text evidence="2">Belongs to the FPG family.</text>
</comment>
<evidence type="ECO:0000259" key="10">
    <source>
        <dbReference type="PROSITE" id="PS51068"/>
    </source>
</evidence>
<evidence type="ECO:0000256" key="8">
    <source>
        <dbReference type="ARBA" id="ARBA00023268"/>
    </source>
</evidence>
<dbReference type="Pfam" id="PF06831">
    <property type="entry name" value="H2TH"/>
    <property type="match status" value="1"/>
</dbReference>
<evidence type="ECO:0000256" key="7">
    <source>
        <dbReference type="ARBA" id="ARBA00023239"/>
    </source>
</evidence>
<dbReference type="KEGG" id="rxy:Rxyl_1786"/>
<keyword evidence="9 11" id="KW-0326">Glycosidase</keyword>
<dbReference type="AlphaFoldDB" id="Q1AV33"/>
<dbReference type="EC" id="3.2.2.23" evidence="11"/>